<evidence type="ECO:0000256" key="1">
    <source>
        <dbReference type="ARBA" id="ARBA00010945"/>
    </source>
</evidence>
<keyword evidence="3" id="KW-0742">SOS response</keyword>
<dbReference type="Gene3D" id="1.10.150.20">
    <property type="entry name" value="5' to 3' exonuclease, C-terminal subdomain"/>
    <property type="match status" value="1"/>
</dbReference>
<accession>A0ABY6LY30</accession>
<dbReference type="Gene3D" id="3.30.70.270">
    <property type="match status" value="1"/>
</dbReference>
<dbReference type="Proteomes" id="UP001163328">
    <property type="component" value="Chromosome"/>
</dbReference>
<protein>
    <submittedName>
        <fullName evidence="5">Y-family DNA polymerase</fullName>
    </submittedName>
</protein>
<keyword evidence="2" id="KW-0741">SOS mutagenesis</keyword>
<dbReference type="SUPFAM" id="SSF100879">
    <property type="entry name" value="Lesion bypass DNA polymerase (Y-family), little finger domain"/>
    <property type="match status" value="1"/>
</dbReference>
<evidence type="ECO:0000313" key="5">
    <source>
        <dbReference type="EMBL" id="UYW01237.1"/>
    </source>
</evidence>
<dbReference type="RefSeq" id="WP_264433672.1">
    <property type="nucleotide sequence ID" value="NZ_CP081495.1"/>
</dbReference>
<dbReference type="PANTHER" id="PTHR11076:SF33">
    <property type="entry name" value="DNA POLYMERASE KAPPA"/>
    <property type="match status" value="1"/>
</dbReference>
<evidence type="ECO:0000256" key="2">
    <source>
        <dbReference type="ARBA" id="ARBA00023199"/>
    </source>
</evidence>
<feature type="domain" description="UmuC" evidence="4">
    <location>
        <begin position="2"/>
        <end position="187"/>
    </location>
</feature>
<comment type="similarity">
    <text evidence="1">Belongs to the DNA polymerase type-Y family.</text>
</comment>
<dbReference type="Gene3D" id="3.40.1170.60">
    <property type="match status" value="1"/>
</dbReference>
<evidence type="ECO:0000313" key="6">
    <source>
        <dbReference type="Proteomes" id="UP001163328"/>
    </source>
</evidence>
<proteinExistence type="inferred from homology"/>
<dbReference type="InterPro" id="IPR017961">
    <property type="entry name" value="DNA_pol_Y-fam_little_finger"/>
</dbReference>
<evidence type="ECO:0000256" key="3">
    <source>
        <dbReference type="ARBA" id="ARBA00023236"/>
    </source>
</evidence>
<reference evidence="5" key="1">
    <citation type="submission" date="2021-08" db="EMBL/GenBank/DDBJ databases">
        <title>Flavobacterium sp. strain CC-SYL302.</title>
        <authorList>
            <person name="Lin S.-Y."/>
            <person name="Lee T.-H."/>
            <person name="Young C.-C."/>
        </authorList>
    </citation>
    <scope>NUCLEOTIDE SEQUENCE</scope>
    <source>
        <strain evidence="5">CC-SYL302</strain>
    </source>
</reference>
<dbReference type="InterPro" id="IPR025188">
    <property type="entry name" value="DUF4113"/>
</dbReference>
<dbReference type="EMBL" id="CP081495">
    <property type="protein sequence ID" value="UYW01237.1"/>
    <property type="molecule type" value="Genomic_DNA"/>
</dbReference>
<dbReference type="Pfam" id="PF13438">
    <property type="entry name" value="DUF4113"/>
    <property type="match status" value="1"/>
</dbReference>
<dbReference type="InterPro" id="IPR043128">
    <property type="entry name" value="Rev_trsase/Diguanyl_cyclase"/>
</dbReference>
<dbReference type="Pfam" id="PF00817">
    <property type="entry name" value="IMS"/>
    <property type="match status" value="1"/>
</dbReference>
<dbReference type="PANTHER" id="PTHR11076">
    <property type="entry name" value="DNA REPAIR POLYMERASE UMUC / TRANSFERASE FAMILY MEMBER"/>
    <property type="match status" value="1"/>
</dbReference>
<name>A0ABY6LY30_9FLAO</name>
<evidence type="ECO:0000259" key="4">
    <source>
        <dbReference type="PROSITE" id="PS50173"/>
    </source>
</evidence>
<dbReference type="SUPFAM" id="SSF56672">
    <property type="entry name" value="DNA/RNA polymerases"/>
    <property type="match status" value="1"/>
</dbReference>
<dbReference type="Pfam" id="PF11799">
    <property type="entry name" value="IMS_C"/>
    <property type="match status" value="1"/>
</dbReference>
<dbReference type="CDD" id="cd01700">
    <property type="entry name" value="PolY_Pol_V_umuC"/>
    <property type="match status" value="1"/>
</dbReference>
<keyword evidence="6" id="KW-1185">Reference proteome</keyword>
<keyword evidence="2" id="KW-0227">DNA damage</keyword>
<dbReference type="InterPro" id="IPR001126">
    <property type="entry name" value="UmuC"/>
</dbReference>
<dbReference type="InterPro" id="IPR050116">
    <property type="entry name" value="DNA_polymerase-Y"/>
</dbReference>
<organism evidence="5 6">
    <name type="scientific">Flavobacterium agricola</name>
    <dbReference type="NCBI Taxonomy" id="2870839"/>
    <lineage>
        <taxon>Bacteria</taxon>
        <taxon>Pseudomonadati</taxon>
        <taxon>Bacteroidota</taxon>
        <taxon>Flavobacteriia</taxon>
        <taxon>Flavobacteriales</taxon>
        <taxon>Flavobacteriaceae</taxon>
        <taxon>Flavobacterium</taxon>
    </lineage>
</organism>
<sequence>MIALVDCNNFYVSCERVFQPQYNNQPVVVLSNNDGCVISRSEEAKALGIAMGAPEFKIKHELQANHVKIFSSNYALYGDLSSRVMDLLKQFAPATEVYSIDEAFLNYQGVQNICFETEGLQIKRTILKGLGIPTCIGFAPTKTLAKMANRIAKKFRERTQGVYIIDTDEKRIKALKWTKIEDVWGIGRRYAKKLQQQQIYTALDFVQPKNKPFIKQLMGVIGLRLFAELCGESVLPLEDASDIKKSIAVTRSFESKLSSFNDLAERVSTFATICSQKLRKQNACCYSMAVFIQENRFDTQIQNYHHSTVITLPYASNSALTLSNAALAALKNIYLPNKQYQKAGVVVMQLIPQHEKQFNLFVEEDARHQKLMQAIDRIHSKIGDRKVRLANQDLNRTWKMKQNHLSRNFTTNIHDIITVKC</sequence>
<gene>
    <name evidence="5" type="ORF">K5I29_12415</name>
</gene>
<dbReference type="PROSITE" id="PS50173">
    <property type="entry name" value="UMUC"/>
    <property type="match status" value="1"/>
</dbReference>
<dbReference type="InterPro" id="IPR036775">
    <property type="entry name" value="DNA_pol_Y-fam_lit_finger_sf"/>
</dbReference>
<dbReference type="InterPro" id="IPR043502">
    <property type="entry name" value="DNA/RNA_pol_sf"/>
</dbReference>